<sequence>MAVAISGFHTTRLSLDDRKSSQPTSPPIFDQNSQSALPQWIECLSRGSDGIQNEQNHVKLPIATDHAAVCRIRPASQLISCDMIFPTPPGSIDDDIDTCNKQRARSTLQRWMGSLQKRTRQRSTMDTAYGNRVLPWVWAIEGQAHSSKSIHYTHRKSFSDSSFRFISAVRSASTSFAASRTENAFSQCESQVDFEVEAFQVLDRSFDDEKMTSSVQQVDSAAVERALQRRKILRELIDTEKSYLGDIRFLLNVYVTMLASLPASHPGLRRSVNQNLCEILQLHEEIFSELSRAISQSIHEELGQPPSAQFANPDLVQENPLGDSQPACNGIEQAARIKLPTGSLAGPLVVAEVSRVFEKKMSRFFIYEEYGAKYDMILQDIVSVDQVLPGWEWNQRGLEALSDRGTDIYSESHNKLLESTTVPSHTEEYERTHTKLRQQHYFAQHKPLTLAVVHKITSVSSIAAKDGACTARDSASGRLEPRNSALSWRLYTYSKREVCPYISFNRHAKAQRDGYRELACQKNRKLEAAAVPRRSSTSSHDRDDGIRRQMATWLADRYE</sequence>
<dbReference type="InterPro" id="IPR035899">
    <property type="entry name" value="DBL_dom_sf"/>
</dbReference>
<dbReference type="EMBL" id="SRPY01000044">
    <property type="protein sequence ID" value="KAG5929717.1"/>
    <property type="molecule type" value="Genomic_DNA"/>
</dbReference>
<dbReference type="Proteomes" id="UP000811619">
    <property type="component" value="Unassembled WGS sequence"/>
</dbReference>
<dbReference type="OrthoDB" id="8059989at2759"/>
<evidence type="ECO:0000259" key="2">
    <source>
        <dbReference type="PROSITE" id="PS50010"/>
    </source>
</evidence>
<dbReference type="SUPFAM" id="SSF48065">
    <property type="entry name" value="DBL homology domain (DH-domain)"/>
    <property type="match status" value="1"/>
</dbReference>
<protein>
    <recommendedName>
        <fullName evidence="2">DH domain-containing protein</fullName>
    </recommendedName>
</protein>
<dbReference type="PANTHER" id="PTHR12673:SF159">
    <property type="entry name" value="LD03170P"/>
    <property type="match status" value="1"/>
</dbReference>
<dbReference type="GO" id="GO:0005737">
    <property type="term" value="C:cytoplasm"/>
    <property type="evidence" value="ECO:0007669"/>
    <property type="project" value="TreeGrafter"/>
</dbReference>
<reference evidence="3" key="1">
    <citation type="journal article" date="2020" name="bioRxiv">
        <title>Whole genome comparisons of ergot fungi reveals the divergence and evolution of species within the genus Claviceps are the result of varying mechanisms driving genome evolution and host range expansion.</title>
        <authorList>
            <person name="Wyka S.A."/>
            <person name="Mondo S.J."/>
            <person name="Liu M."/>
            <person name="Dettman J."/>
            <person name="Nalam V."/>
            <person name="Broders K.D."/>
        </authorList>
    </citation>
    <scope>NUCLEOTIDE SEQUENCE</scope>
    <source>
        <strain evidence="3">CCC 489</strain>
    </source>
</reference>
<gene>
    <name evidence="3" type="ORF">E4U42_004876</name>
</gene>
<accession>A0A8K0NLE1</accession>
<comment type="caution">
    <text evidence="3">The sequence shown here is derived from an EMBL/GenBank/DDBJ whole genome shotgun (WGS) entry which is preliminary data.</text>
</comment>
<evidence type="ECO:0000256" key="1">
    <source>
        <dbReference type="SAM" id="MobiDB-lite"/>
    </source>
</evidence>
<evidence type="ECO:0000313" key="3">
    <source>
        <dbReference type="EMBL" id="KAG5929717.1"/>
    </source>
</evidence>
<feature type="region of interest" description="Disordered" evidence="1">
    <location>
        <begin position="14"/>
        <end position="33"/>
    </location>
</feature>
<feature type="domain" description="DH" evidence="2">
    <location>
        <begin position="228"/>
        <end position="370"/>
    </location>
</feature>
<name>A0A8K0NLE1_9HYPO</name>
<dbReference type="AlphaFoldDB" id="A0A8K0NLE1"/>
<dbReference type="Gene3D" id="1.20.900.10">
    <property type="entry name" value="Dbl homology (DH) domain"/>
    <property type="match status" value="1"/>
</dbReference>
<organism evidence="3 4">
    <name type="scientific">Claviceps africana</name>
    <dbReference type="NCBI Taxonomy" id="83212"/>
    <lineage>
        <taxon>Eukaryota</taxon>
        <taxon>Fungi</taxon>
        <taxon>Dikarya</taxon>
        <taxon>Ascomycota</taxon>
        <taxon>Pezizomycotina</taxon>
        <taxon>Sordariomycetes</taxon>
        <taxon>Hypocreomycetidae</taxon>
        <taxon>Hypocreales</taxon>
        <taxon>Clavicipitaceae</taxon>
        <taxon>Claviceps</taxon>
    </lineage>
</organism>
<dbReference type="Pfam" id="PF00621">
    <property type="entry name" value="RhoGEF"/>
    <property type="match status" value="1"/>
</dbReference>
<evidence type="ECO:0000313" key="4">
    <source>
        <dbReference type="Proteomes" id="UP000811619"/>
    </source>
</evidence>
<dbReference type="InterPro" id="IPR000219">
    <property type="entry name" value="DH_dom"/>
</dbReference>
<dbReference type="InterPro" id="IPR051092">
    <property type="entry name" value="FYVE_RhoGEF_PH"/>
</dbReference>
<keyword evidence="4" id="KW-1185">Reference proteome</keyword>
<dbReference type="PANTHER" id="PTHR12673">
    <property type="entry name" value="FACIOGENITAL DYSPLASIA PROTEIN"/>
    <property type="match status" value="1"/>
</dbReference>
<proteinExistence type="predicted"/>
<dbReference type="PROSITE" id="PS50010">
    <property type="entry name" value="DH_2"/>
    <property type="match status" value="1"/>
</dbReference>
<dbReference type="GO" id="GO:0005085">
    <property type="term" value="F:guanyl-nucleotide exchange factor activity"/>
    <property type="evidence" value="ECO:0007669"/>
    <property type="project" value="InterPro"/>
</dbReference>